<dbReference type="RefSeq" id="XP_008591172.1">
    <property type="nucleotide sequence ID" value="XM_008592950.1"/>
</dbReference>
<organism evidence="2 3">
    <name type="scientific">Galeopterus variegatus</name>
    <name type="common">Malayan flying lemur</name>
    <name type="synonym">Cynocephalus variegatus</name>
    <dbReference type="NCBI Taxonomy" id="482537"/>
    <lineage>
        <taxon>Eukaryota</taxon>
        <taxon>Metazoa</taxon>
        <taxon>Chordata</taxon>
        <taxon>Craniata</taxon>
        <taxon>Vertebrata</taxon>
        <taxon>Euteleostomi</taxon>
        <taxon>Mammalia</taxon>
        <taxon>Eutheria</taxon>
        <taxon>Euarchontoglires</taxon>
        <taxon>Dermoptera</taxon>
        <taxon>Cynocephalidae</taxon>
        <taxon>Galeopterus</taxon>
    </lineage>
</organism>
<dbReference type="GeneID" id="103608523"/>
<feature type="region of interest" description="Disordered" evidence="1">
    <location>
        <begin position="112"/>
        <end position="151"/>
    </location>
</feature>
<feature type="region of interest" description="Disordered" evidence="1">
    <location>
        <begin position="1"/>
        <end position="75"/>
    </location>
</feature>
<protein>
    <submittedName>
        <fullName evidence="3">Uncharacterized protein LOC103608523</fullName>
    </submittedName>
</protein>
<name>A0ABM0SE81_GALVR</name>
<reference evidence="3" key="1">
    <citation type="submission" date="2025-08" db="UniProtKB">
        <authorList>
            <consortium name="RefSeq"/>
        </authorList>
    </citation>
    <scope>IDENTIFICATION</scope>
</reference>
<accession>A0ABM0SE81</accession>
<sequence>MAVAYPALNRRQTGCNPHQALKRRTPAQSPRRRTASSTALSAEPPHGCRHDDTGYRSLGGWPGTRASANSRRRTFPGRREWTGRCCAAFASLRPHTLGSKALISPFGFPPFQMRSLPTTRGGGGDQELGRQQPDEPAHGATEGLQPRDPQHSFCGNKFSRLQLHKLESVFQRAQYPDVFTGKDSATYCKKPAAGESCRGQLSFTGNQMPILAFRIYKLSLEKLMFMEHSHGRWPRPIKELHLIFDIWGIVVLSHGLEFMKYDNHDGKSEHCNENGNEPQWPAKQNLQEYRLVHYLYSTVQANWYERECA</sequence>
<feature type="compositionally biased region" description="Basic residues" evidence="1">
    <location>
        <begin position="20"/>
        <end position="34"/>
    </location>
</feature>
<evidence type="ECO:0000256" key="1">
    <source>
        <dbReference type="SAM" id="MobiDB-lite"/>
    </source>
</evidence>
<evidence type="ECO:0000313" key="3">
    <source>
        <dbReference type="RefSeq" id="XP_008591172.1"/>
    </source>
</evidence>
<keyword evidence="2" id="KW-1185">Reference proteome</keyword>
<evidence type="ECO:0000313" key="2">
    <source>
        <dbReference type="Proteomes" id="UP000694923"/>
    </source>
</evidence>
<gene>
    <name evidence="3" type="primary">LOC103608523</name>
</gene>
<dbReference type="Proteomes" id="UP000694923">
    <property type="component" value="Unplaced"/>
</dbReference>
<proteinExistence type="predicted"/>